<dbReference type="Proteomes" id="UP001432027">
    <property type="component" value="Unassembled WGS sequence"/>
</dbReference>
<evidence type="ECO:0000313" key="1">
    <source>
        <dbReference type="EMBL" id="GMT02181.1"/>
    </source>
</evidence>
<organism evidence="1 2">
    <name type="scientific">Pristionchus entomophagus</name>
    <dbReference type="NCBI Taxonomy" id="358040"/>
    <lineage>
        <taxon>Eukaryota</taxon>
        <taxon>Metazoa</taxon>
        <taxon>Ecdysozoa</taxon>
        <taxon>Nematoda</taxon>
        <taxon>Chromadorea</taxon>
        <taxon>Rhabditida</taxon>
        <taxon>Rhabditina</taxon>
        <taxon>Diplogasteromorpha</taxon>
        <taxon>Diplogasteroidea</taxon>
        <taxon>Neodiplogasteridae</taxon>
        <taxon>Pristionchus</taxon>
    </lineage>
</organism>
<name>A0AAV5U6S0_9BILA</name>
<protein>
    <submittedName>
        <fullName evidence="1">Uncharacterized protein</fullName>
    </submittedName>
</protein>
<dbReference type="EMBL" id="BTSX01000005">
    <property type="protein sequence ID" value="GMT02181.1"/>
    <property type="molecule type" value="Genomic_DNA"/>
</dbReference>
<accession>A0AAV5U6S0</accession>
<gene>
    <name evidence="1" type="ORF">PENTCL1PPCAC_24355</name>
</gene>
<dbReference type="AlphaFoldDB" id="A0AAV5U6S0"/>
<evidence type="ECO:0000313" key="2">
    <source>
        <dbReference type="Proteomes" id="UP001432027"/>
    </source>
</evidence>
<keyword evidence="2" id="KW-1185">Reference proteome</keyword>
<feature type="non-terminal residue" evidence="1">
    <location>
        <position position="1"/>
    </location>
</feature>
<reference evidence="1" key="1">
    <citation type="submission" date="2023-10" db="EMBL/GenBank/DDBJ databases">
        <title>Genome assembly of Pristionchus species.</title>
        <authorList>
            <person name="Yoshida K."/>
            <person name="Sommer R.J."/>
        </authorList>
    </citation>
    <scope>NUCLEOTIDE SEQUENCE</scope>
    <source>
        <strain evidence="1">RS0144</strain>
    </source>
</reference>
<proteinExistence type="predicted"/>
<comment type="caution">
    <text evidence="1">The sequence shown here is derived from an EMBL/GenBank/DDBJ whole genome shotgun (WGS) entry which is preliminary data.</text>
</comment>
<sequence>LLIEKLKRKLTCSPSLPTICEENSLETACDDKATCDLHFMPLQVTCPSTLRWVECQWCYKTVCTSH</sequence>